<dbReference type="EMBL" id="SSND01000008">
    <property type="protein sequence ID" value="THD80842.1"/>
    <property type="molecule type" value="Genomic_DNA"/>
</dbReference>
<organism evidence="2 3">
    <name type="scientific">Aliigemmobacter aestuarii</name>
    <dbReference type="NCBI Taxonomy" id="1445661"/>
    <lineage>
        <taxon>Bacteria</taxon>
        <taxon>Pseudomonadati</taxon>
        <taxon>Pseudomonadota</taxon>
        <taxon>Alphaproteobacteria</taxon>
        <taxon>Rhodobacterales</taxon>
        <taxon>Paracoccaceae</taxon>
        <taxon>Aliigemmobacter</taxon>
    </lineage>
</organism>
<proteinExistence type="inferred from homology"/>
<evidence type="ECO:0000313" key="2">
    <source>
        <dbReference type="EMBL" id="THD80842.1"/>
    </source>
</evidence>
<accession>A0A4S3MII2</accession>
<name>A0A4S3MII2_9RHOB</name>
<protein>
    <recommendedName>
        <fullName evidence="4">Tripartite tricarboxylate transporter substrate binding protein</fullName>
    </recommendedName>
</protein>
<evidence type="ECO:0000256" key="1">
    <source>
        <dbReference type="ARBA" id="ARBA00006987"/>
    </source>
</evidence>
<comment type="similarity">
    <text evidence="1">Belongs to the UPF0065 (bug) family.</text>
</comment>
<dbReference type="Gene3D" id="3.40.190.10">
    <property type="entry name" value="Periplasmic binding protein-like II"/>
    <property type="match status" value="1"/>
</dbReference>
<comment type="caution">
    <text evidence="2">The sequence shown here is derived from an EMBL/GenBank/DDBJ whole genome shotgun (WGS) entry which is preliminary data.</text>
</comment>
<evidence type="ECO:0000313" key="3">
    <source>
        <dbReference type="Proteomes" id="UP000309450"/>
    </source>
</evidence>
<evidence type="ECO:0008006" key="4">
    <source>
        <dbReference type="Google" id="ProtNLM"/>
    </source>
</evidence>
<dbReference type="InterPro" id="IPR005064">
    <property type="entry name" value="BUG"/>
</dbReference>
<dbReference type="InterPro" id="IPR006311">
    <property type="entry name" value="TAT_signal"/>
</dbReference>
<dbReference type="PANTHER" id="PTHR42928">
    <property type="entry name" value="TRICARBOXYLATE-BINDING PROTEIN"/>
    <property type="match status" value="1"/>
</dbReference>
<dbReference type="AlphaFoldDB" id="A0A4S3MII2"/>
<gene>
    <name evidence="2" type="ORF">E7811_17600</name>
</gene>
<dbReference type="InterPro" id="IPR042100">
    <property type="entry name" value="Bug_dom1"/>
</dbReference>
<dbReference type="PANTHER" id="PTHR42928:SF5">
    <property type="entry name" value="BLR1237 PROTEIN"/>
    <property type="match status" value="1"/>
</dbReference>
<keyword evidence="3" id="KW-1185">Reference proteome</keyword>
<dbReference type="Proteomes" id="UP000309450">
    <property type="component" value="Unassembled WGS sequence"/>
</dbReference>
<reference evidence="2 3" key="1">
    <citation type="submission" date="2019-04" db="EMBL/GenBank/DDBJ databases">
        <title>Draft genome sequence of Gemmobacter aestuarii sp. nov.</title>
        <authorList>
            <person name="Hameed A."/>
            <person name="Lin S.-Y."/>
            <person name="Shahina M."/>
            <person name="Lai W.-A."/>
            <person name="Young C.-C."/>
        </authorList>
    </citation>
    <scope>NUCLEOTIDE SEQUENCE [LARGE SCALE GENOMIC DNA]</scope>
    <source>
        <strain evidence="2 3">CC-PW-75</strain>
    </source>
</reference>
<dbReference type="OrthoDB" id="7375033at2"/>
<dbReference type="Gene3D" id="3.40.190.150">
    <property type="entry name" value="Bordetella uptake gene, domain 1"/>
    <property type="match status" value="1"/>
</dbReference>
<sequence length="379" mass="39924">MTIAPQPAHAAVSDLRKGNNALKRRQLLALAGAASLSPASVAFAQAKSGAAAVQAAQAHFAGRTVRVLIPSAAGSGTDRSARQFIDELQRLLPGTRLRIENIERAGGQIAASDLWRAPADGSVVGFLRSNLFYAELMERSTLDFGFTGFTFFGSITRGHRVLVLGNESRIENIETILSGDRIILKSADAVNSSHYYEALLMNALAGSRILPVPGFAGGARNMAVISGEVDCQIGSIEAVQPIIEAGAGRIVFRLTSAPLPEGLPDVPRLADHLRDPALAWAVRIIDAAAMLGRPFAGPPDMEPSAAGHWKVLFEAVVNNPAFRELSRVEEGLVIDPASGEDIAELLSGIAGMGDGLQDDIDSLLDCGQLLTSSEESQCG</sequence>
<dbReference type="PROSITE" id="PS51318">
    <property type="entry name" value="TAT"/>
    <property type="match status" value="1"/>
</dbReference>